<feature type="region of interest" description="Disordered" evidence="9">
    <location>
        <begin position="1"/>
        <end position="25"/>
    </location>
</feature>
<feature type="domain" description="G-protein coupled receptors family 1 profile" evidence="11">
    <location>
        <begin position="87"/>
        <end position="178"/>
    </location>
</feature>
<evidence type="ECO:0000259" key="11">
    <source>
        <dbReference type="PROSITE" id="PS50262"/>
    </source>
</evidence>
<evidence type="ECO:0000256" key="1">
    <source>
        <dbReference type="ARBA" id="ARBA00004651"/>
    </source>
</evidence>
<evidence type="ECO:0000256" key="9">
    <source>
        <dbReference type="SAM" id="MobiDB-lite"/>
    </source>
</evidence>
<feature type="transmembrane region" description="Helical" evidence="10">
    <location>
        <begin position="150"/>
        <end position="168"/>
    </location>
</feature>
<protein>
    <recommendedName>
        <fullName evidence="11">G-protein coupled receptors family 1 profile domain-containing protein</fullName>
    </recommendedName>
</protein>
<evidence type="ECO:0000313" key="12">
    <source>
        <dbReference type="EMBL" id="KAL3095402.1"/>
    </source>
</evidence>
<comment type="caution">
    <text evidence="12">The sequence shown here is derived from an EMBL/GenBank/DDBJ whole genome shotgun (WGS) entry which is preliminary data.</text>
</comment>
<keyword evidence="13" id="KW-1185">Reference proteome</keyword>
<keyword evidence="2" id="KW-1003">Cell membrane</keyword>
<keyword evidence="4 10" id="KW-1133">Transmembrane helix</keyword>
<dbReference type="Proteomes" id="UP001620645">
    <property type="component" value="Unassembled WGS sequence"/>
</dbReference>
<proteinExistence type="predicted"/>
<feature type="transmembrane region" description="Helical" evidence="10">
    <location>
        <begin position="180"/>
        <end position="207"/>
    </location>
</feature>
<sequence length="451" mass="50356">MDNLSDPSAVLPSSSSPGDSSVPSSPFDVAASSSFSTLIPDFPGFNHSSHLQIVDVKVQKAAGAAFADFPAYITVLMSILIAVSFFLNLGCVGTILCSRKLRCSMLYLMFALLALLGLFDILAIMLPSLFCLSYDGHWFFGRLLCRLNAFAQQFVFLASLLSLTLMAMERALGLIGRHLVTVRFFGSLSVLFLVVPFCFAAPLFLHGFPVSIYPFRYLCAIGDGSPLVYSIVQILVYGGCLFVLLLCFGSILKHKRAERSLPVKPQDYGAFIMESRALEEHMIIQGPYICLDFFMQLRNSETIAQQFGGTFNMARDVDTLITLVKLFHPLFVPMLIYASCADIWTTSINYLCCRRPSFDPSRNQWTQQNDHNGAVYPTSDSAFTVFATREGLQLRLPYQHDHQHTQQMNIASREQGVEKAKRNAGGGETKAKRVQRGRRRRRGRTVKQAWK</sequence>
<evidence type="ECO:0000256" key="5">
    <source>
        <dbReference type="ARBA" id="ARBA00023040"/>
    </source>
</evidence>
<dbReference type="InterPro" id="IPR000276">
    <property type="entry name" value="GPCR_Rhodpsn"/>
</dbReference>
<dbReference type="AlphaFoldDB" id="A0ABD2JXN3"/>
<comment type="subcellular location">
    <subcellularLocation>
        <location evidence="1">Cell membrane</location>
        <topology evidence="1">Multi-pass membrane protein</topology>
    </subcellularLocation>
</comment>
<keyword evidence="5" id="KW-0297">G-protein coupled receptor</keyword>
<evidence type="ECO:0000256" key="8">
    <source>
        <dbReference type="ARBA" id="ARBA00023224"/>
    </source>
</evidence>
<dbReference type="EMBL" id="JBICCN010000083">
    <property type="protein sequence ID" value="KAL3095402.1"/>
    <property type="molecule type" value="Genomic_DNA"/>
</dbReference>
<gene>
    <name evidence="12" type="ORF">niasHS_007501</name>
</gene>
<keyword evidence="6 10" id="KW-0472">Membrane</keyword>
<dbReference type="GO" id="GO:0005886">
    <property type="term" value="C:plasma membrane"/>
    <property type="evidence" value="ECO:0007669"/>
    <property type="project" value="UniProtKB-SubCell"/>
</dbReference>
<dbReference type="PANTHER" id="PTHR24228:SF59">
    <property type="entry name" value="NEUROPEPTIDE RECEPTOR 15"/>
    <property type="match status" value="1"/>
</dbReference>
<dbReference type="PROSITE" id="PS50262">
    <property type="entry name" value="G_PROTEIN_RECEP_F1_2"/>
    <property type="match status" value="1"/>
</dbReference>
<feature type="transmembrane region" description="Helical" evidence="10">
    <location>
        <begin position="108"/>
        <end position="130"/>
    </location>
</feature>
<keyword evidence="3 10" id="KW-0812">Transmembrane</keyword>
<feature type="transmembrane region" description="Helical" evidence="10">
    <location>
        <begin position="71"/>
        <end position="96"/>
    </location>
</feature>
<evidence type="ECO:0000256" key="6">
    <source>
        <dbReference type="ARBA" id="ARBA00023136"/>
    </source>
</evidence>
<feature type="transmembrane region" description="Helical" evidence="10">
    <location>
        <begin position="227"/>
        <end position="252"/>
    </location>
</feature>
<dbReference type="GO" id="GO:0004930">
    <property type="term" value="F:G protein-coupled receptor activity"/>
    <property type="evidence" value="ECO:0007669"/>
    <property type="project" value="UniProtKB-KW"/>
</dbReference>
<dbReference type="Gene3D" id="1.20.1070.10">
    <property type="entry name" value="Rhodopsin 7-helix transmembrane proteins"/>
    <property type="match status" value="1"/>
</dbReference>
<evidence type="ECO:0000256" key="2">
    <source>
        <dbReference type="ARBA" id="ARBA00022475"/>
    </source>
</evidence>
<evidence type="ECO:0000313" key="13">
    <source>
        <dbReference type="Proteomes" id="UP001620645"/>
    </source>
</evidence>
<dbReference type="InterPro" id="IPR017452">
    <property type="entry name" value="GPCR_Rhodpsn_7TM"/>
</dbReference>
<feature type="compositionally biased region" description="Basic residues" evidence="9">
    <location>
        <begin position="432"/>
        <end position="451"/>
    </location>
</feature>
<keyword evidence="7" id="KW-0675">Receptor</keyword>
<evidence type="ECO:0000256" key="7">
    <source>
        <dbReference type="ARBA" id="ARBA00023170"/>
    </source>
</evidence>
<evidence type="ECO:0000256" key="4">
    <source>
        <dbReference type="ARBA" id="ARBA00022989"/>
    </source>
</evidence>
<reference evidence="12 13" key="1">
    <citation type="submission" date="2024-10" db="EMBL/GenBank/DDBJ databases">
        <authorList>
            <person name="Kim D."/>
        </authorList>
    </citation>
    <scope>NUCLEOTIDE SEQUENCE [LARGE SCALE GENOMIC DNA]</scope>
    <source>
        <strain evidence="12">Taebaek</strain>
    </source>
</reference>
<dbReference type="SUPFAM" id="SSF81321">
    <property type="entry name" value="Family A G protein-coupled receptor-like"/>
    <property type="match status" value="1"/>
</dbReference>
<accession>A0ABD2JXN3</accession>
<dbReference type="PANTHER" id="PTHR24228">
    <property type="entry name" value="B2 BRADYKININ RECEPTOR/ANGIOTENSIN II RECEPTOR"/>
    <property type="match status" value="1"/>
</dbReference>
<organism evidence="12 13">
    <name type="scientific">Heterodera schachtii</name>
    <name type="common">Sugarbeet cyst nematode worm</name>
    <name type="synonym">Tylenchus schachtii</name>
    <dbReference type="NCBI Taxonomy" id="97005"/>
    <lineage>
        <taxon>Eukaryota</taxon>
        <taxon>Metazoa</taxon>
        <taxon>Ecdysozoa</taxon>
        <taxon>Nematoda</taxon>
        <taxon>Chromadorea</taxon>
        <taxon>Rhabditida</taxon>
        <taxon>Tylenchina</taxon>
        <taxon>Tylenchomorpha</taxon>
        <taxon>Tylenchoidea</taxon>
        <taxon>Heteroderidae</taxon>
        <taxon>Heteroderinae</taxon>
        <taxon>Heterodera</taxon>
    </lineage>
</organism>
<evidence type="ECO:0000256" key="3">
    <source>
        <dbReference type="ARBA" id="ARBA00022692"/>
    </source>
</evidence>
<dbReference type="Pfam" id="PF00001">
    <property type="entry name" value="7tm_1"/>
    <property type="match status" value="1"/>
</dbReference>
<name>A0ABD2JXN3_HETSC</name>
<keyword evidence="8" id="KW-0807">Transducer</keyword>
<dbReference type="CDD" id="cd00637">
    <property type="entry name" value="7tm_classA_rhodopsin-like"/>
    <property type="match status" value="1"/>
</dbReference>
<evidence type="ECO:0000256" key="10">
    <source>
        <dbReference type="SAM" id="Phobius"/>
    </source>
</evidence>
<feature type="region of interest" description="Disordered" evidence="9">
    <location>
        <begin position="403"/>
        <end position="451"/>
    </location>
</feature>